<feature type="transmembrane region" description="Helical" evidence="1">
    <location>
        <begin position="156"/>
        <end position="187"/>
    </location>
</feature>
<dbReference type="Proteomes" id="UP000613193">
    <property type="component" value="Unassembled WGS sequence"/>
</dbReference>
<comment type="caution">
    <text evidence="3">The sequence shown here is derived from an EMBL/GenBank/DDBJ whole genome shotgun (WGS) entry which is preliminary data.</text>
</comment>
<proteinExistence type="predicted"/>
<feature type="domain" description="VIT" evidence="2">
    <location>
        <begin position="323"/>
        <end position="455"/>
    </location>
</feature>
<sequence length="838" mass="94397">MEKMINNLLHDRVSLTGLILVAVSSAIFMLTGSYSTDTSFFGAFFINYMLSAGYLLVVWIHTATSHKGKLSKGKIQHTVFLLLLWFISAFALNREMNVFEDSVTWLSVWIVLSCVVLIVSAYFEVIGNAVKYIVFFFTGSALLLFTYYSLYLLPLYVIGLVGILAIGISLHTYVPFCLALVTIVIIIKAYKQDKKVLYMAISGFVLPIMFAVVFLINWSQTNRKINLIINQNTLDEGRLPAWVAVSQQIKNSPFAERILKTGLIYHEVAPGGSWFWGGMPSRSFDGRREHDPLVVLATLFFKKPNLDEREQINILKAMYNSRHQAQERLWSGDNLETISIISNVKLFPEYRLAYTEKTLTIKNNTGWAWNQQEAIYTFHLPEGAVVSSLSLWINGREEKSRLTTKAKADSAYQQVVGVEQHDPSVVHWQEGNTISVRVFPCTSQENRKFRIGITSPLSKQGNHLVYDNVFFDGPQAANALETTQISFSEKPMNLKMPSVFKQAGVDRYISNSTYEPNWQIACDAPALKSTGFTFGGARYQVSNYRQQYEAFTPDVIYLDVNSSWTKDEFKQVYTSFKKQPVYIYYDKLVKLTDANADELFDLLKEENFSLFPVNKIGHPATALLVSKSTDTSPNLNDLVGSGFAEDMTAYLKHQPGQIRLFNIGYQLSPYLKALKELRVFNYANGSLAELSELLDKHRFIHNAENSTTVVISSAGLIINKGVAVNTGHAPDHILRLFAYNDIMKQVAAGYFNENEVPDSIVAEAEQAYVVSPVSSLIVLETPKDYERFGIEENKNSLQNASMKSSGAVPEPQEWLLILLAASVVIYMVTKQKIATQKL</sequence>
<dbReference type="RefSeq" id="WP_200067247.1">
    <property type="nucleotide sequence ID" value="NZ_JAEHFW010000003.1"/>
</dbReference>
<feature type="transmembrane region" description="Helical" evidence="1">
    <location>
        <begin position="40"/>
        <end position="63"/>
    </location>
</feature>
<feature type="transmembrane region" description="Helical" evidence="1">
    <location>
        <begin position="12"/>
        <end position="34"/>
    </location>
</feature>
<feature type="transmembrane region" description="Helical" evidence="1">
    <location>
        <begin position="75"/>
        <end position="92"/>
    </location>
</feature>
<evidence type="ECO:0000313" key="3">
    <source>
        <dbReference type="EMBL" id="MBK0380705.1"/>
    </source>
</evidence>
<feature type="transmembrane region" description="Helical" evidence="1">
    <location>
        <begin position="196"/>
        <end position="218"/>
    </location>
</feature>
<keyword evidence="1" id="KW-0812">Transmembrane</keyword>
<keyword evidence="1" id="KW-1133">Transmembrane helix</keyword>
<dbReference type="PROSITE" id="PS51468">
    <property type="entry name" value="VIT"/>
    <property type="match status" value="1"/>
</dbReference>
<gene>
    <name evidence="3" type="ORF">I5M19_15380</name>
</gene>
<protein>
    <submittedName>
        <fullName evidence="3">XrtN system VIT domain-containing protein</fullName>
    </submittedName>
</protein>
<reference evidence="3" key="1">
    <citation type="submission" date="2020-12" db="EMBL/GenBank/DDBJ databases">
        <title>Bacterial novel species Mucilaginibacter sp. SD-g isolated from soil.</title>
        <authorList>
            <person name="Jung H.-Y."/>
        </authorList>
    </citation>
    <scope>NUCLEOTIDE SEQUENCE</scope>
    <source>
        <strain evidence="3">SD-g</strain>
    </source>
</reference>
<dbReference type="InterPro" id="IPR013694">
    <property type="entry name" value="VIT"/>
</dbReference>
<dbReference type="EMBL" id="JAEHFW010000003">
    <property type="protein sequence ID" value="MBK0380705.1"/>
    <property type="molecule type" value="Genomic_DNA"/>
</dbReference>
<evidence type="ECO:0000259" key="2">
    <source>
        <dbReference type="PROSITE" id="PS51468"/>
    </source>
</evidence>
<evidence type="ECO:0000313" key="4">
    <source>
        <dbReference type="Proteomes" id="UP000613193"/>
    </source>
</evidence>
<evidence type="ECO:0000256" key="1">
    <source>
        <dbReference type="SAM" id="Phobius"/>
    </source>
</evidence>
<organism evidence="3 4">
    <name type="scientific">Mucilaginibacter segetis</name>
    <dbReference type="NCBI Taxonomy" id="2793071"/>
    <lineage>
        <taxon>Bacteria</taxon>
        <taxon>Pseudomonadati</taxon>
        <taxon>Bacteroidota</taxon>
        <taxon>Sphingobacteriia</taxon>
        <taxon>Sphingobacteriales</taxon>
        <taxon>Sphingobacteriaceae</taxon>
        <taxon>Mucilaginibacter</taxon>
    </lineage>
</organism>
<dbReference type="Pfam" id="PF08487">
    <property type="entry name" value="VIT"/>
    <property type="match status" value="1"/>
</dbReference>
<keyword evidence="1" id="KW-0472">Membrane</keyword>
<dbReference type="NCBIfam" id="TIGR04477">
    <property type="entry name" value="sorted_by_XrtN"/>
    <property type="match status" value="1"/>
</dbReference>
<accession>A0A934PX04</accession>
<dbReference type="AlphaFoldDB" id="A0A934PX04"/>
<keyword evidence="4" id="KW-1185">Reference proteome</keyword>
<name>A0A934PX04_9SPHI</name>
<feature type="transmembrane region" description="Helical" evidence="1">
    <location>
        <begin position="104"/>
        <end position="125"/>
    </location>
</feature>
<dbReference type="InterPro" id="IPR031005">
    <property type="entry name" value="Sorted_by_XrtN"/>
</dbReference>
<feature type="transmembrane region" description="Helical" evidence="1">
    <location>
        <begin position="132"/>
        <end position="150"/>
    </location>
</feature>